<dbReference type="PANTHER" id="PTHR11073">
    <property type="entry name" value="CALRETICULIN AND CALNEXIN"/>
    <property type="match status" value="1"/>
</dbReference>
<evidence type="ECO:0000256" key="14">
    <source>
        <dbReference type="ARBA" id="ARBA00023186"/>
    </source>
</evidence>
<evidence type="ECO:0008006" key="21">
    <source>
        <dbReference type="Google" id="ProtNLM"/>
    </source>
</evidence>
<keyword evidence="5" id="KW-0732">Signal</keyword>
<keyword evidence="12 17" id="KW-1015">Disulfide bond</keyword>
<evidence type="ECO:0000256" key="11">
    <source>
        <dbReference type="ARBA" id="ARBA00023136"/>
    </source>
</evidence>
<evidence type="ECO:0000256" key="18">
    <source>
        <dbReference type="RuleBase" id="RU362126"/>
    </source>
</evidence>
<keyword evidence="6" id="KW-0430">Lectin</keyword>
<reference evidence="20" key="1">
    <citation type="submission" date="2021-01" db="EMBL/GenBank/DDBJ databases">
        <authorList>
            <person name="Corre E."/>
            <person name="Pelletier E."/>
            <person name="Niang G."/>
            <person name="Scheremetjew M."/>
            <person name="Finn R."/>
            <person name="Kale V."/>
            <person name="Holt S."/>
            <person name="Cochrane G."/>
            <person name="Meng A."/>
            <person name="Brown T."/>
            <person name="Cohen L."/>
        </authorList>
    </citation>
    <scope>NUCLEOTIDE SEQUENCE</scope>
    <source>
        <strain evidence="20">Pbaha01</strain>
    </source>
</reference>
<keyword evidence="9" id="KW-0106">Calcium</keyword>
<feature type="region of interest" description="Disordered" evidence="19">
    <location>
        <begin position="496"/>
        <end position="573"/>
    </location>
</feature>
<evidence type="ECO:0000313" key="20">
    <source>
        <dbReference type="EMBL" id="CAD8362048.1"/>
    </source>
</evidence>
<evidence type="ECO:0000256" key="6">
    <source>
        <dbReference type="ARBA" id="ARBA00022734"/>
    </source>
</evidence>
<organism evidence="20">
    <name type="scientific">Pyrodinium bahamense</name>
    <dbReference type="NCBI Taxonomy" id="73915"/>
    <lineage>
        <taxon>Eukaryota</taxon>
        <taxon>Sar</taxon>
        <taxon>Alveolata</taxon>
        <taxon>Dinophyceae</taxon>
        <taxon>Gonyaulacales</taxon>
        <taxon>Pyrocystaceae</taxon>
        <taxon>Pyrodinium</taxon>
    </lineage>
</organism>
<evidence type="ECO:0000256" key="3">
    <source>
        <dbReference type="ARBA" id="ARBA00022692"/>
    </source>
</evidence>
<evidence type="ECO:0000256" key="5">
    <source>
        <dbReference type="ARBA" id="ARBA00022729"/>
    </source>
</evidence>
<dbReference type="Gene3D" id="2.10.250.10">
    <property type="entry name" value="Calreticulin/calnexin, P domain"/>
    <property type="match status" value="1"/>
</dbReference>
<name>A0A7S0AF90_9DINO</name>
<dbReference type="GO" id="GO:0005789">
    <property type="term" value="C:endoplasmic reticulum membrane"/>
    <property type="evidence" value="ECO:0007669"/>
    <property type="project" value="UniProtKB-SubCell"/>
</dbReference>
<keyword evidence="3" id="KW-0812">Transmembrane</keyword>
<dbReference type="InterPro" id="IPR013320">
    <property type="entry name" value="ConA-like_dom_sf"/>
</dbReference>
<dbReference type="InterPro" id="IPR001580">
    <property type="entry name" value="Calret/calnex"/>
</dbReference>
<evidence type="ECO:0000256" key="16">
    <source>
        <dbReference type="ARBA" id="ARBA00046288"/>
    </source>
</evidence>
<dbReference type="Pfam" id="PF00262">
    <property type="entry name" value="Calreticulin"/>
    <property type="match status" value="1"/>
</dbReference>
<dbReference type="GO" id="GO:0051082">
    <property type="term" value="F:unfolded protein binding"/>
    <property type="evidence" value="ECO:0007669"/>
    <property type="project" value="InterPro"/>
</dbReference>
<dbReference type="SUPFAM" id="SSF63887">
    <property type="entry name" value="P-domain of calnexin/calreticulin"/>
    <property type="match status" value="1"/>
</dbReference>
<feature type="compositionally biased region" description="Basic and acidic residues" evidence="19">
    <location>
        <begin position="508"/>
        <end position="528"/>
    </location>
</feature>
<proteinExistence type="inferred from homology"/>
<evidence type="ECO:0000256" key="17">
    <source>
        <dbReference type="PIRSR" id="PIRSR601580-3"/>
    </source>
</evidence>
<feature type="compositionally biased region" description="Basic and acidic residues" evidence="19">
    <location>
        <begin position="277"/>
        <end position="305"/>
    </location>
</feature>
<protein>
    <recommendedName>
        <fullName evidence="21">Calreticulin</fullName>
    </recommendedName>
</protein>
<evidence type="ECO:0000256" key="15">
    <source>
        <dbReference type="ARBA" id="ARBA00037525"/>
    </source>
</evidence>
<dbReference type="FunFam" id="2.10.250.10:FF:000001">
    <property type="entry name" value="Calnexin homolog"/>
    <property type="match status" value="1"/>
</dbReference>
<keyword evidence="10" id="KW-1133">Transmembrane helix</keyword>
<feature type="region of interest" description="Disordered" evidence="19">
    <location>
        <begin position="247"/>
        <end position="328"/>
    </location>
</feature>
<dbReference type="GO" id="GO:0030246">
    <property type="term" value="F:carbohydrate binding"/>
    <property type="evidence" value="ECO:0007669"/>
    <property type="project" value="UniProtKB-KW"/>
</dbReference>
<evidence type="ECO:0000256" key="13">
    <source>
        <dbReference type="ARBA" id="ARBA00023180"/>
    </source>
</evidence>
<evidence type="ECO:0000256" key="4">
    <source>
        <dbReference type="ARBA" id="ARBA00022723"/>
    </source>
</evidence>
<evidence type="ECO:0000256" key="19">
    <source>
        <dbReference type="SAM" id="MobiDB-lite"/>
    </source>
</evidence>
<keyword evidence="4" id="KW-0479">Metal-binding</keyword>
<feature type="compositionally biased region" description="Basic and acidic residues" evidence="19">
    <location>
        <begin position="535"/>
        <end position="557"/>
    </location>
</feature>
<keyword evidence="7" id="KW-0677">Repeat</keyword>
<comment type="subcellular location">
    <subcellularLocation>
        <location evidence="16">Endomembrane system</location>
        <topology evidence="16">Single-pass type I membrane protein</topology>
    </subcellularLocation>
    <subcellularLocation>
        <location evidence="1">Endoplasmic reticulum membrane</location>
        <topology evidence="1">Single-pass membrane protein</topology>
    </subcellularLocation>
</comment>
<accession>A0A7S0AF90</accession>
<evidence type="ECO:0000256" key="7">
    <source>
        <dbReference type="ARBA" id="ARBA00022737"/>
    </source>
</evidence>
<keyword evidence="14 18" id="KW-0143">Chaperone</keyword>
<evidence type="ECO:0000256" key="1">
    <source>
        <dbReference type="ARBA" id="ARBA00004389"/>
    </source>
</evidence>
<dbReference type="FunFam" id="2.60.120.200:FF:000048">
    <property type="entry name" value="Calnexin homolog"/>
    <property type="match status" value="1"/>
</dbReference>
<sequence length="573" mass="63814">MAQVLAPGADEHWRRSRMQVTGSSAPISRAFVISFTFLVSWDIAGGNSEGVPEHGTGNTTTPYVKPNLEGLHWVETFDGDVWTRWTHSQSDKYNGQLKVQERTTEALIGDVGLLLPEEAKHYGISTTFAPIEGKKDVPFVVQFEVKFQDGLTCGGSYIKLFYSGGQQASMFKDDTPYVVMFGPDKCGGTNKVHFILRHTSPKTGKTEEKHCKDPPSVPQDQLTHLYRLVISPDNSFEIHIDGERKTSGSLLSSMEPPVNPPKEIDDPADTKPTNWVDKAKMDDPSASKPDDWDEDAPRRIVDPKASRPVGWDEEAPLKIPDPAAKVPEDWDEEEDGEWEAPVIDNPACKVGCGKWEPPTIENPAYKGKWYAPQVDNPAYKGVWKPRQIANPDYFVDETPCILPKIDSVGIDVWTMSKGIMFDNILVASDPAKAKTFADETWKLRSEIEKLQEPKRTDGQDGWWGLVSQNLTAIAATALIISVSTVWCCCVRRSPVPPAPSAAARRASQKKDKKEKEEKEVKQDEKEEKEKEEEEHEKNDATEEKGKEREEEASEQAKSKPLVEGGLGDISGNN</sequence>
<dbReference type="InterPro" id="IPR018124">
    <property type="entry name" value="Calret/calnex_CS"/>
</dbReference>
<dbReference type="PANTHER" id="PTHR11073:SF1">
    <property type="entry name" value="CALNEXIN 14D-RELATED"/>
    <property type="match status" value="1"/>
</dbReference>
<dbReference type="PROSITE" id="PS00804">
    <property type="entry name" value="CALRETICULIN_2"/>
    <property type="match status" value="1"/>
</dbReference>
<dbReference type="Gene3D" id="2.60.120.200">
    <property type="match status" value="1"/>
</dbReference>
<dbReference type="AlphaFoldDB" id="A0A7S0AF90"/>
<evidence type="ECO:0000256" key="2">
    <source>
        <dbReference type="ARBA" id="ARBA00010983"/>
    </source>
</evidence>
<dbReference type="InterPro" id="IPR009033">
    <property type="entry name" value="Calreticulin/calnexin_P_dom_sf"/>
</dbReference>
<evidence type="ECO:0000256" key="8">
    <source>
        <dbReference type="ARBA" id="ARBA00022824"/>
    </source>
</evidence>
<dbReference type="EMBL" id="HBEG01025771">
    <property type="protein sequence ID" value="CAD8362048.1"/>
    <property type="molecule type" value="Transcribed_RNA"/>
</dbReference>
<evidence type="ECO:0000256" key="10">
    <source>
        <dbReference type="ARBA" id="ARBA00022989"/>
    </source>
</evidence>
<gene>
    <name evidence="20" type="ORF">PBAH0796_LOCUS15685</name>
</gene>
<dbReference type="SUPFAM" id="SSF49899">
    <property type="entry name" value="Concanavalin A-like lectins/glucanases"/>
    <property type="match status" value="1"/>
</dbReference>
<keyword evidence="11" id="KW-0472">Membrane</keyword>
<keyword evidence="8 18" id="KW-0256">Endoplasmic reticulum</keyword>
<comment type="function">
    <text evidence="15">Calcium-binding protein that interacts with newly synthesized monoglucosylated glycoproteins in the endoplasmic reticulum. It may act in assisting protein assembly and/or in the retention within the ER of unassembled protein subunits. It seems to play a major role in the quality control apparatus of the ER by the retention of incorrectly folded proteins.</text>
</comment>
<dbReference type="GO" id="GO:0005509">
    <property type="term" value="F:calcium ion binding"/>
    <property type="evidence" value="ECO:0007669"/>
    <property type="project" value="InterPro"/>
</dbReference>
<evidence type="ECO:0000256" key="9">
    <source>
        <dbReference type="ARBA" id="ARBA00022837"/>
    </source>
</evidence>
<feature type="compositionally biased region" description="Gly residues" evidence="19">
    <location>
        <begin position="564"/>
        <end position="573"/>
    </location>
</feature>
<evidence type="ECO:0000256" key="12">
    <source>
        <dbReference type="ARBA" id="ARBA00023157"/>
    </source>
</evidence>
<dbReference type="GO" id="GO:0036503">
    <property type="term" value="P:ERAD pathway"/>
    <property type="evidence" value="ECO:0007669"/>
    <property type="project" value="TreeGrafter"/>
</dbReference>
<keyword evidence="13" id="KW-0325">Glycoprotein</keyword>
<feature type="disulfide bond" evidence="17">
    <location>
        <begin position="153"/>
        <end position="186"/>
    </location>
</feature>
<dbReference type="PRINTS" id="PR00626">
    <property type="entry name" value="CALRETICULIN"/>
</dbReference>
<comment type="similarity">
    <text evidence="2 18">Belongs to the calreticulin family.</text>
</comment>
<dbReference type="GO" id="GO:0006457">
    <property type="term" value="P:protein folding"/>
    <property type="evidence" value="ECO:0007669"/>
    <property type="project" value="InterPro"/>
</dbReference>